<keyword evidence="3" id="KW-0812">Transmembrane</keyword>
<dbReference type="AlphaFoldDB" id="A0A644TRM4"/>
<keyword evidence="2" id="KW-0186">Copper</keyword>
<dbReference type="EMBL" id="VSSQ01000045">
    <property type="protein sequence ID" value="MPL69117.1"/>
    <property type="molecule type" value="Genomic_DNA"/>
</dbReference>
<reference evidence="5" key="1">
    <citation type="submission" date="2019-08" db="EMBL/GenBank/DDBJ databases">
        <authorList>
            <person name="Kucharzyk K."/>
            <person name="Murdoch R.W."/>
            <person name="Higgins S."/>
            <person name="Loffler F."/>
        </authorList>
    </citation>
    <scope>NUCLEOTIDE SEQUENCE</scope>
</reference>
<evidence type="ECO:0000256" key="3">
    <source>
        <dbReference type="SAM" id="Phobius"/>
    </source>
</evidence>
<dbReference type="InterPro" id="IPR036249">
    <property type="entry name" value="Thioredoxin-like_sf"/>
</dbReference>
<dbReference type="InterPro" id="IPR013766">
    <property type="entry name" value="Thioredoxin_domain"/>
</dbReference>
<proteinExistence type="inferred from homology"/>
<keyword evidence="3" id="KW-1133">Transmembrane helix</keyword>
<dbReference type="Gene3D" id="3.40.30.10">
    <property type="entry name" value="Glutaredoxin"/>
    <property type="match status" value="1"/>
</dbReference>
<protein>
    <recommendedName>
        <fullName evidence="4">Thioredoxin domain-containing protein</fullName>
    </recommendedName>
</protein>
<evidence type="ECO:0000313" key="5">
    <source>
        <dbReference type="EMBL" id="MPL69117.1"/>
    </source>
</evidence>
<evidence type="ECO:0000256" key="2">
    <source>
        <dbReference type="ARBA" id="ARBA00023008"/>
    </source>
</evidence>
<dbReference type="SUPFAM" id="SSF52833">
    <property type="entry name" value="Thioredoxin-like"/>
    <property type="match status" value="1"/>
</dbReference>
<comment type="caution">
    <text evidence="5">The sequence shown here is derived from an EMBL/GenBank/DDBJ whole genome shotgun (WGS) entry which is preliminary data.</text>
</comment>
<gene>
    <name evidence="5" type="ORF">SDC9_14850</name>
</gene>
<feature type="transmembrane region" description="Helical" evidence="3">
    <location>
        <begin position="238"/>
        <end position="256"/>
    </location>
</feature>
<dbReference type="PANTHER" id="PTHR12151">
    <property type="entry name" value="ELECTRON TRANSPORT PROTIN SCO1/SENC FAMILY MEMBER"/>
    <property type="match status" value="1"/>
</dbReference>
<sequence>MKKSILFGLIVFLVPLMMQGQTIKATQDIKSPELEIGIVEHLDEYIPDDLMVIDTTGQAVSLKQLINKPTVLMWVYYRCPGICSPLMTSVAEVIGKTDLILGKDFQVITISFDPREGSDLAIRKRQNYLKLVGKPVDESGWMFYTADSANIARGTEATGFRFKKAGNDFMHSATLIMISQDGKITRYLQGTYFLPFEFKMALIETAQGKSGPTIYKILQFCYTYDPAGQQYVLNVTKVAGSVILIIALIVFLILVLKPRKKTTSN</sequence>
<evidence type="ECO:0000256" key="1">
    <source>
        <dbReference type="ARBA" id="ARBA00010996"/>
    </source>
</evidence>
<dbReference type="Pfam" id="PF02630">
    <property type="entry name" value="SCO1-SenC"/>
    <property type="match status" value="1"/>
</dbReference>
<comment type="similarity">
    <text evidence="1">Belongs to the SCO1/2 family.</text>
</comment>
<dbReference type="PROSITE" id="PS51352">
    <property type="entry name" value="THIOREDOXIN_2"/>
    <property type="match status" value="1"/>
</dbReference>
<dbReference type="CDD" id="cd02968">
    <property type="entry name" value="SCO"/>
    <property type="match status" value="1"/>
</dbReference>
<dbReference type="PANTHER" id="PTHR12151:SF8">
    <property type="entry name" value="THIOREDOXIN DOMAIN-CONTAINING PROTEIN"/>
    <property type="match status" value="1"/>
</dbReference>
<accession>A0A644TRM4</accession>
<evidence type="ECO:0000259" key="4">
    <source>
        <dbReference type="PROSITE" id="PS51352"/>
    </source>
</evidence>
<organism evidence="5">
    <name type="scientific">bioreactor metagenome</name>
    <dbReference type="NCBI Taxonomy" id="1076179"/>
    <lineage>
        <taxon>unclassified sequences</taxon>
        <taxon>metagenomes</taxon>
        <taxon>ecological metagenomes</taxon>
    </lineage>
</organism>
<keyword evidence="3" id="KW-0472">Membrane</keyword>
<name>A0A644TRM4_9ZZZZ</name>
<feature type="domain" description="Thioredoxin" evidence="4">
    <location>
        <begin position="40"/>
        <end position="208"/>
    </location>
</feature>
<dbReference type="InterPro" id="IPR003782">
    <property type="entry name" value="SCO1/SenC"/>
</dbReference>